<dbReference type="Pfam" id="PF13473">
    <property type="entry name" value="Cupredoxin_1"/>
    <property type="match status" value="1"/>
</dbReference>
<dbReference type="InterPro" id="IPR028096">
    <property type="entry name" value="EfeO_Cupredoxin"/>
</dbReference>
<evidence type="ECO:0000256" key="1">
    <source>
        <dbReference type="SAM" id="MobiDB-lite"/>
    </source>
</evidence>
<dbReference type="AlphaFoldDB" id="A0A495FPB6"/>
<organism evidence="4 5">
    <name type="scientific">Arthrobacter oryzae</name>
    <dbReference type="NCBI Taxonomy" id="409290"/>
    <lineage>
        <taxon>Bacteria</taxon>
        <taxon>Bacillati</taxon>
        <taxon>Actinomycetota</taxon>
        <taxon>Actinomycetes</taxon>
        <taxon>Micrococcales</taxon>
        <taxon>Micrococcaceae</taxon>
        <taxon>Arthrobacter</taxon>
    </lineage>
</organism>
<dbReference type="PROSITE" id="PS51257">
    <property type="entry name" value="PROKAR_LIPOPROTEIN"/>
    <property type="match status" value="1"/>
</dbReference>
<sequence length="132" mass="12799">MNAGRKLSSLGFVLILLGTAGCAGGTGTPPPAPGSASASGSGSGISPTAGPGTITIKDFTYGDPLTAAPGATVTITNMDSAAHTVTADDGAAFNTEVKGGGGTATFMAPTKPGTYAYHCTFHPGMHGTLIVK</sequence>
<dbReference type="InterPro" id="IPR052721">
    <property type="entry name" value="ET_Amicyanin"/>
</dbReference>
<evidence type="ECO:0000313" key="5">
    <source>
        <dbReference type="Proteomes" id="UP000276055"/>
    </source>
</evidence>
<proteinExistence type="predicted"/>
<dbReference type="RefSeq" id="WP_120950490.1">
    <property type="nucleotide sequence ID" value="NZ_RBIR01000001.1"/>
</dbReference>
<dbReference type="PANTHER" id="PTHR36507">
    <property type="entry name" value="BLL1555 PROTEIN"/>
    <property type="match status" value="1"/>
</dbReference>
<dbReference type="Gene3D" id="2.60.40.420">
    <property type="entry name" value="Cupredoxins - blue copper proteins"/>
    <property type="match status" value="1"/>
</dbReference>
<evidence type="ECO:0000313" key="4">
    <source>
        <dbReference type="EMBL" id="RKR30439.1"/>
    </source>
</evidence>
<feature type="domain" description="EfeO-type cupredoxin-like" evidence="3">
    <location>
        <begin position="66"/>
        <end position="131"/>
    </location>
</feature>
<feature type="compositionally biased region" description="Low complexity" evidence="1">
    <location>
        <begin position="34"/>
        <end position="51"/>
    </location>
</feature>
<dbReference type="PANTHER" id="PTHR36507:SF1">
    <property type="entry name" value="BLL1555 PROTEIN"/>
    <property type="match status" value="1"/>
</dbReference>
<accession>A0A495FPB6</accession>
<dbReference type="EMBL" id="RBIR01000001">
    <property type="protein sequence ID" value="RKR30439.1"/>
    <property type="molecule type" value="Genomic_DNA"/>
</dbReference>
<comment type="caution">
    <text evidence="4">The sequence shown here is derived from an EMBL/GenBank/DDBJ whole genome shotgun (WGS) entry which is preliminary data.</text>
</comment>
<feature type="chain" id="PRO_5039650954" description="EfeO-type cupredoxin-like domain-containing protein" evidence="2">
    <location>
        <begin position="24"/>
        <end position="132"/>
    </location>
</feature>
<reference evidence="4 5" key="1">
    <citation type="submission" date="2018-10" db="EMBL/GenBank/DDBJ databases">
        <title>Genomic Encyclopedia of Type Strains, Phase IV (KMG-IV): sequencing the most valuable type-strain genomes for metagenomic binning, comparative biology and taxonomic classification.</title>
        <authorList>
            <person name="Goeker M."/>
        </authorList>
    </citation>
    <scope>NUCLEOTIDE SEQUENCE [LARGE SCALE GENOMIC DNA]</scope>
    <source>
        <strain evidence="4 5">DSM 25586</strain>
    </source>
</reference>
<gene>
    <name evidence="4" type="ORF">C8D78_0764</name>
</gene>
<evidence type="ECO:0000259" key="3">
    <source>
        <dbReference type="Pfam" id="PF13473"/>
    </source>
</evidence>
<feature type="region of interest" description="Disordered" evidence="1">
    <location>
        <begin position="26"/>
        <end position="51"/>
    </location>
</feature>
<name>A0A495FPB6_9MICC</name>
<keyword evidence="2" id="KW-0732">Signal</keyword>
<feature type="signal peptide" evidence="2">
    <location>
        <begin position="1"/>
        <end position="23"/>
    </location>
</feature>
<dbReference type="SUPFAM" id="SSF49503">
    <property type="entry name" value="Cupredoxins"/>
    <property type="match status" value="1"/>
</dbReference>
<dbReference type="InterPro" id="IPR008972">
    <property type="entry name" value="Cupredoxin"/>
</dbReference>
<protein>
    <recommendedName>
        <fullName evidence="3">EfeO-type cupredoxin-like domain-containing protein</fullName>
    </recommendedName>
</protein>
<dbReference type="OrthoDB" id="574459at2"/>
<dbReference type="Proteomes" id="UP000276055">
    <property type="component" value="Unassembled WGS sequence"/>
</dbReference>
<evidence type="ECO:0000256" key="2">
    <source>
        <dbReference type="SAM" id="SignalP"/>
    </source>
</evidence>